<dbReference type="AlphaFoldDB" id="A0A3P9QFP8"/>
<dbReference type="PANTHER" id="PTHR31144">
    <property type="entry name" value="UPF0602 PROTEIN C4ORF47"/>
    <property type="match status" value="1"/>
</dbReference>
<dbReference type="PANTHER" id="PTHR31144:SF1">
    <property type="entry name" value="UPF0602 PROTEIN C4ORF47"/>
    <property type="match status" value="1"/>
</dbReference>
<dbReference type="GO" id="GO:0005813">
    <property type="term" value="C:centrosome"/>
    <property type="evidence" value="ECO:0007669"/>
    <property type="project" value="UniProtKB-SubCell"/>
</dbReference>
<reference evidence="7" key="2">
    <citation type="submission" date="2025-08" db="UniProtKB">
        <authorList>
            <consortium name="Ensembl"/>
        </authorList>
    </citation>
    <scope>IDENTIFICATION</scope>
    <source>
        <strain evidence="7">Guanapo</strain>
    </source>
</reference>
<proteinExistence type="inferred from homology"/>
<dbReference type="OMA" id="YMMEEAK"/>
<comment type="subcellular location">
    <subcellularLocation>
        <location evidence="1">Cytoplasm</location>
        <location evidence="1">Cytoskeleton</location>
        <location evidence="1">Microtubule organizing center</location>
        <location evidence="1">Centrosome</location>
    </subcellularLocation>
</comment>
<keyword evidence="8" id="KW-1185">Reference proteome</keyword>
<evidence type="ECO:0000313" key="8">
    <source>
        <dbReference type="Proteomes" id="UP000242638"/>
    </source>
</evidence>
<feature type="region of interest" description="Disordered" evidence="6">
    <location>
        <begin position="155"/>
        <end position="185"/>
    </location>
</feature>
<protein>
    <recommendedName>
        <fullName evidence="5">Cilia-and flagella-associated protein 96</fullName>
    </recommendedName>
</protein>
<organism evidence="7 8">
    <name type="scientific">Poecilia reticulata</name>
    <name type="common">Guppy</name>
    <name type="synonym">Acanthophacelus reticulatus</name>
    <dbReference type="NCBI Taxonomy" id="8081"/>
    <lineage>
        <taxon>Eukaryota</taxon>
        <taxon>Metazoa</taxon>
        <taxon>Chordata</taxon>
        <taxon>Craniata</taxon>
        <taxon>Vertebrata</taxon>
        <taxon>Euteleostomi</taxon>
        <taxon>Actinopterygii</taxon>
        <taxon>Neopterygii</taxon>
        <taxon>Teleostei</taxon>
        <taxon>Neoteleostei</taxon>
        <taxon>Acanthomorphata</taxon>
        <taxon>Ovalentaria</taxon>
        <taxon>Atherinomorphae</taxon>
        <taxon>Cyprinodontiformes</taxon>
        <taxon>Poeciliidae</taxon>
        <taxon>Poeciliinae</taxon>
        <taxon>Poecilia</taxon>
    </lineage>
</organism>
<accession>A0A3P9QFP8</accession>
<dbReference type="Ensembl" id="ENSPRET00000033285.1">
    <property type="protein sequence ID" value="ENSPREP00000032909.1"/>
    <property type="gene ID" value="ENSPREG00000022293.1"/>
</dbReference>
<evidence type="ECO:0000256" key="3">
    <source>
        <dbReference type="ARBA" id="ARBA00023212"/>
    </source>
</evidence>
<reference evidence="8" key="1">
    <citation type="submission" date="2013-11" db="EMBL/GenBank/DDBJ databases">
        <title>The genomic landscape of the Guanapo guppy.</title>
        <authorList>
            <person name="Kuenstner A."/>
            <person name="Dreyer C."/>
        </authorList>
    </citation>
    <scope>NUCLEOTIDE SEQUENCE</scope>
    <source>
        <strain evidence="8">Guanapo</strain>
    </source>
</reference>
<comment type="similarity">
    <text evidence="4">Belongs to the CFAP96 family.</text>
</comment>
<name>A0A3P9QFP8_POERE</name>
<dbReference type="Proteomes" id="UP000242638">
    <property type="component" value="Unassembled WGS sequence"/>
</dbReference>
<keyword evidence="2" id="KW-0963">Cytoplasm</keyword>
<evidence type="ECO:0000256" key="1">
    <source>
        <dbReference type="ARBA" id="ARBA00004300"/>
    </source>
</evidence>
<dbReference type="GO" id="GO:0005881">
    <property type="term" value="C:cytoplasmic microtubule"/>
    <property type="evidence" value="ECO:0007669"/>
    <property type="project" value="TreeGrafter"/>
</dbReference>
<evidence type="ECO:0000256" key="5">
    <source>
        <dbReference type="ARBA" id="ARBA00035693"/>
    </source>
</evidence>
<dbReference type="InterPro" id="IPR029358">
    <property type="entry name" value="CFAP96"/>
</dbReference>
<reference evidence="7" key="3">
    <citation type="submission" date="2025-09" db="UniProtKB">
        <authorList>
            <consortium name="Ensembl"/>
        </authorList>
    </citation>
    <scope>IDENTIFICATION</scope>
    <source>
        <strain evidence="7">Guanapo</strain>
    </source>
</reference>
<keyword evidence="3" id="KW-0206">Cytoskeleton</keyword>
<dbReference type="GeneTree" id="ENSGT00390000010980"/>
<evidence type="ECO:0000256" key="2">
    <source>
        <dbReference type="ARBA" id="ARBA00022490"/>
    </source>
</evidence>
<sequence length="255" mass="28802">MQVGVTKQPCALKSGFFDKSFKRIFEKEALSEPLRLARRNRMQQAKKNLGKAFLPCSGTKKPFGSGSCYGTLSGPIERSPGRNILTSPPKKGSCYSYPKVTLSKMDLYVSDPFNSAKEARKVAIHHFKLRDGPFRINLHPQDYFQVNRYRNHKALPPTQKPPQPQKNVSTVPFRPPSPSKRIGGMKTGTFDVYPSHSADPYVIHRSKPVNQEPVFRPAPGPKSMPVKSIISVNVDRLQTYYMFPDNLSYPILKKH</sequence>
<evidence type="ECO:0000256" key="6">
    <source>
        <dbReference type="SAM" id="MobiDB-lite"/>
    </source>
</evidence>
<dbReference type="Pfam" id="PF15239">
    <property type="entry name" value="CFAP96-like"/>
    <property type="match status" value="1"/>
</dbReference>
<evidence type="ECO:0000313" key="7">
    <source>
        <dbReference type="Ensembl" id="ENSPREP00000032909.1"/>
    </source>
</evidence>
<evidence type="ECO:0000256" key="4">
    <source>
        <dbReference type="ARBA" id="ARBA00035656"/>
    </source>
</evidence>